<protein>
    <submittedName>
        <fullName evidence="2">Uncharacterized protein</fullName>
    </submittedName>
</protein>
<reference evidence="2 3" key="1">
    <citation type="submission" date="2019-03" db="EMBL/GenBank/DDBJ databases">
        <title>First draft genome of Liparis tanakae, snailfish: a comprehensive survey of snailfish specific genes.</title>
        <authorList>
            <person name="Kim W."/>
            <person name="Song I."/>
            <person name="Jeong J.-H."/>
            <person name="Kim D."/>
            <person name="Kim S."/>
            <person name="Ryu S."/>
            <person name="Song J.Y."/>
            <person name="Lee S.K."/>
        </authorList>
    </citation>
    <scope>NUCLEOTIDE SEQUENCE [LARGE SCALE GENOMIC DNA]</scope>
    <source>
        <tissue evidence="2">Muscle</tissue>
    </source>
</reference>
<feature type="compositionally biased region" description="Basic and acidic residues" evidence="1">
    <location>
        <begin position="55"/>
        <end position="64"/>
    </location>
</feature>
<dbReference type="EMBL" id="SRLO01003153">
    <property type="protein sequence ID" value="TNN31789.1"/>
    <property type="molecule type" value="Genomic_DNA"/>
</dbReference>
<evidence type="ECO:0000313" key="2">
    <source>
        <dbReference type="EMBL" id="TNN31789.1"/>
    </source>
</evidence>
<sequence>MSVSGLFTTLWLLSRHRYLWNVSHAPSPATPWNMSISLTRGISTTWEEEEEEEDEKRRRGRGEGDGLVVSALHRVVTVAGGARRVEDGTLHPDAAVRPLAQAVVAPPAAVAALPLHVGFAAALTRDQPGGRVGVRVAQAALQRAGRVAATRCGEPGKTIVTEQKETRHEGSRPPGVRGQRSEVTHVRRRWGP</sequence>
<proteinExistence type="predicted"/>
<dbReference type="AlphaFoldDB" id="A0A4Z2ESK5"/>
<dbReference type="Proteomes" id="UP000314294">
    <property type="component" value="Unassembled WGS sequence"/>
</dbReference>
<keyword evidence="3" id="KW-1185">Reference proteome</keyword>
<comment type="caution">
    <text evidence="2">The sequence shown here is derived from an EMBL/GenBank/DDBJ whole genome shotgun (WGS) entry which is preliminary data.</text>
</comment>
<name>A0A4Z2ESK5_9TELE</name>
<feature type="compositionally biased region" description="Basic and acidic residues" evidence="1">
    <location>
        <begin position="162"/>
        <end position="171"/>
    </location>
</feature>
<gene>
    <name evidence="2" type="ORF">EYF80_058054</name>
</gene>
<feature type="region of interest" description="Disordered" evidence="1">
    <location>
        <begin position="43"/>
        <end position="64"/>
    </location>
</feature>
<evidence type="ECO:0000313" key="3">
    <source>
        <dbReference type="Proteomes" id="UP000314294"/>
    </source>
</evidence>
<organism evidence="2 3">
    <name type="scientific">Liparis tanakae</name>
    <name type="common">Tanaka's snailfish</name>
    <dbReference type="NCBI Taxonomy" id="230148"/>
    <lineage>
        <taxon>Eukaryota</taxon>
        <taxon>Metazoa</taxon>
        <taxon>Chordata</taxon>
        <taxon>Craniata</taxon>
        <taxon>Vertebrata</taxon>
        <taxon>Euteleostomi</taxon>
        <taxon>Actinopterygii</taxon>
        <taxon>Neopterygii</taxon>
        <taxon>Teleostei</taxon>
        <taxon>Neoteleostei</taxon>
        <taxon>Acanthomorphata</taxon>
        <taxon>Eupercaria</taxon>
        <taxon>Perciformes</taxon>
        <taxon>Cottioidei</taxon>
        <taxon>Cottales</taxon>
        <taxon>Liparidae</taxon>
        <taxon>Liparis</taxon>
    </lineage>
</organism>
<evidence type="ECO:0000256" key="1">
    <source>
        <dbReference type="SAM" id="MobiDB-lite"/>
    </source>
</evidence>
<accession>A0A4Z2ESK5</accession>
<feature type="region of interest" description="Disordered" evidence="1">
    <location>
        <begin position="156"/>
        <end position="192"/>
    </location>
</feature>